<evidence type="ECO:0000313" key="1">
    <source>
        <dbReference type="EMBL" id="QPX48118.1"/>
    </source>
</evidence>
<dbReference type="GeneID" id="77946323"/>
<keyword evidence="2" id="KW-1185">Reference proteome</keyword>
<dbReference type="EMBL" id="MW015081">
    <property type="protein sequence ID" value="QPX48118.1"/>
    <property type="molecule type" value="Genomic_DNA"/>
</dbReference>
<dbReference type="RefSeq" id="YP_010670128.1">
    <property type="nucleotide sequence ID" value="NC_070963.1"/>
</dbReference>
<evidence type="ECO:0000313" key="2">
    <source>
        <dbReference type="Proteomes" id="UP000664915"/>
    </source>
</evidence>
<organism evidence="1 2">
    <name type="scientific">Synechococcus phage S-SRM01</name>
    <dbReference type="NCBI Taxonomy" id="2781608"/>
    <lineage>
        <taxon>Viruses</taxon>
        <taxon>Duplodnaviria</taxon>
        <taxon>Heunggongvirae</taxon>
        <taxon>Uroviricota</taxon>
        <taxon>Caudoviricetes</taxon>
        <taxon>Pantevenvirales</taxon>
        <taxon>Kyanoviridae</taxon>
        <taxon>Serangoonvirus</taxon>
        <taxon>Serangoonvirus essarone</taxon>
    </lineage>
</organism>
<protein>
    <submittedName>
        <fullName evidence="1">Uncharacterized protein</fullName>
    </submittedName>
</protein>
<proteinExistence type="predicted"/>
<dbReference type="Proteomes" id="UP000664915">
    <property type="component" value="Segment"/>
</dbReference>
<accession>A0A879R3K2</accession>
<name>A0A879R3K2_9CAUD</name>
<sequence>MCDSVIIQESSDDLGSNVSVVKVVDDSFLLDIHNIGFLLALVPLS</sequence>
<reference evidence="1" key="1">
    <citation type="submission" date="2020-09" db="EMBL/GenBank/DDBJ databases">
        <authorList>
            <person name="Zhang D."/>
            <person name="Hatherill J.R."/>
            <person name="Ramirez J.F."/>
            <person name="Edinger B."/>
            <person name="Balarin R."/>
            <person name="Sullivan A."/>
            <person name="Humpal K.M."/>
            <person name="Guseva A."/>
            <person name="Butela K.A."/>
            <person name="Garlena R.A."/>
            <person name="Russell D.A."/>
            <person name="Pope W.H."/>
            <person name="Jacobs-Sera D."/>
            <person name="Hatfull G.F."/>
        </authorList>
    </citation>
    <scope>NUCLEOTIDE SEQUENCE</scope>
</reference>
<dbReference type="KEGG" id="vg:77946323"/>